<evidence type="ECO:0000256" key="1">
    <source>
        <dbReference type="SAM" id="Phobius"/>
    </source>
</evidence>
<dbReference type="Proteomes" id="UP000004946">
    <property type="component" value="Chromosome"/>
</dbReference>
<accession>E6JZG9</accession>
<feature type="transmembrane region" description="Helical" evidence="1">
    <location>
        <begin position="201"/>
        <end position="222"/>
    </location>
</feature>
<comment type="caution">
    <text evidence="2">The sequence shown here is derived from an EMBL/GenBank/DDBJ whole genome shotgun (WGS) entry which is preliminary data.</text>
</comment>
<keyword evidence="3" id="KW-1185">Reference proteome</keyword>
<dbReference type="eggNOG" id="ENOG502ZD25">
    <property type="taxonomic scope" value="Bacteria"/>
</dbReference>
<feature type="transmembrane region" description="Helical" evidence="1">
    <location>
        <begin position="338"/>
        <end position="357"/>
    </location>
</feature>
<feature type="transmembrane region" description="Helical" evidence="1">
    <location>
        <begin position="243"/>
        <end position="264"/>
    </location>
</feature>
<sequence length="378" mass="41127">MTREDWIEYFEAVNSRTPSEEEISQALADGEFQEGSQPAPAFPAAAQPTYVPTAYPYTQQTQAQTAQSQPAPVQVTRTLTQPQTQAQPRAIPLQQAAVNGGQTLPRVWQKGGNYFSWFAHCLKNPQGIAGESRPGAGLVTMVVSALLLGFAIVNALHRVVNSFFNGIEQLMRASISSSTADFSALNLLRSYLDQNMGWGQAFLYSLLVFVIYLVALVLPAGFNRLATKGQPQQEGFIDFCGRYLTLYPLMVIINLVALIVSFFVPSTLLLTTSSFGALTSVFSAPPQDWAKRMADAVPDLGGSLAAMSIIMTLIVIGFVWILVVFAKSSASSLGKVNNIYMTFFLMLLLILVAYLVARFVGGNLTSLFTGMSQVSKNF</sequence>
<keyword evidence="1" id="KW-0472">Membrane</keyword>
<proteinExistence type="predicted"/>
<organism evidence="2 3">
    <name type="scientific">Parascardovia denticolens DSM 10105 = JCM 12538</name>
    <dbReference type="NCBI Taxonomy" id="864564"/>
    <lineage>
        <taxon>Bacteria</taxon>
        <taxon>Bacillati</taxon>
        <taxon>Actinomycetota</taxon>
        <taxon>Actinomycetes</taxon>
        <taxon>Bifidobacteriales</taxon>
        <taxon>Bifidobacteriaceae</taxon>
        <taxon>Parascardovia</taxon>
    </lineage>
</organism>
<feature type="transmembrane region" description="Helical" evidence="1">
    <location>
        <begin position="136"/>
        <end position="156"/>
    </location>
</feature>
<dbReference type="AlphaFoldDB" id="E6JZG9"/>
<protein>
    <recommendedName>
        <fullName evidence="4">Yip1 domain-containing protein</fullName>
    </recommendedName>
</protein>
<name>E6JZG9_PARDN</name>
<dbReference type="KEGG" id="pdo:PSDT_0625"/>
<keyword evidence="1" id="KW-0812">Transmembrane</keyword>
<keyword evidence="1" id="KW-1133">Transmembrane helix</keyword>
<feature type="transmembrane region" description="Helical" evidence="1">
    <location>
        <begin position="304"/>
        <end position="326"/>
    </location>
</feature>
<dbReference type="PATRIC" id="fig|864564.6.peg.691"/>
<reference evidence="2 3" key="1">
    <citation type="submission" date="2010-12" db="EMBL/GenBank/DDBJ databases">
        <authorList>
            <person name="Muzny D."/>
            <person name="Qin X."/>
            <person name="Buhay C."/>
            <person name="Dugan-Rocha S."/>
            <person name="Ding Y."/>
            <person name="Chen G."/>
            <person name="Hawes A."/>
            <person name="Holder M."/>
            <person name="Jhangiani S."/>
            <person name="Johnson A."/>
            <person name="Khan Z."/>
            <person name="Li Z."/>
            <person name="Liu W."/>
            <person name="Liu X."/>
            <person name="Perez L."/>
            <person name="Shen H."/>
            <person name="Wang Q."/>
            <person name="Watt J."/>
            <person name="Xi L."/>
            <person name="Xin Y."/>
            <person name="Zhou J."/>
            <person name="Deng J."/>
            <person name="Jiang H."/>
            <person name="Liu Y."/>
            <person name="Qu J."/>
            <person name="Song X.-Z."/>
            <person name="Zhang L."/>
            <person name="Villasana D."/>
            <person name="Johnson A."/>
            <person name="Liu J."/>
            <person name="Liyanage D."/>
            <person name="Lorensuhewa L."/>
            <person name="Robinson T."/>
            <person name="Song A."/>
            <person name="Song B.-B."/>
            <person name="Dinh H."/>
            <person name="Thornton R."/>
            <person name="Coyle M."/>
            <person name="Francisco L."/>
            <person name="Jackson L."/>
            <person name="Javaid M."/>
            <person name="Korchina V."/>
            <person name="Kovar C."/>
            <person name="Mata R."/>
            <person name="Mathew T."/>
            <person name="Ngo R."/>
            <person name="Nguyen L."/>
            <person name="Nguyen N."/>
            <person name="Okwuonu G."/>
            <person name="Ongeri F."/>
            <person name="Pham C."/>
            <person name="Simmons D."/>
            <person name="Wilczek-Boney K."/>
            <person name="Hale W."/>
            <person name="Jakkamsetti A."/>
            <person name="Pham P."/>
            <person name="Ruth R."/>
            <person name="San Lucas F."/>
            <person name="Warren J."/>
            <person name="Zhang J."/>
            <person name="Zhao Z."/>
            <person name="Zhou C."/>
            <person name="Zhu D."/>
            <person name="Lee S."/>
            <person name="Bess C."/>
            <person name="Blankenburg K."/>
            <person name="Forbes L."/>
            <person name="Fu Q."/>
            <person name="Gubbala S."/>
            <person name="Hirani K."/>
            <person name="Jayaseelan J.C."/>
            <person name="Lara F."/>
            <person name="Munidasa M."/>
            <person name="Palculict T."/>
            <person name="Patil S."/>
            <person name="Pu L.-L."/>
            <person name="Saada N."/>
            <person name="Tang L."/>
            <person name="Weissenberger G."/>
            <person name="Zhu Y."/>
            <person name="Hemphill L."/>
            <person name="Shang Y."/>
            <person name="Youmans B."/>
            <person name="Ayvaz T."/>
            <person name="Ross M."/>
            <person name="Santibanez J."/>
            <person name="Aqrawi P."/>
            <person name="Gross S."/>
            <person name="Joshi V."/>
            <person name="Fowler G."/>
            <person name="Nazareth L."/>
            <person name="Reid J."/>
            <person name="Worley K."/>
            <person name="Petrosino J."/>
            <person name="Highlander S."/>
            <person name="Gibbs R."/>
        </authorList>
    </citation>
    <scope>NUCLEOTIDE SEQUENCE [LARGE SCALE GENOMIC DNA]</scope>
    <source>
        <strain evidence="2 3">DSM 10105</strain>
    </source>
</reference>
<evidence type="ECO:0008006" key="4">
    <source>
        <dbReference type="Google" id="ProtNLM"/>
    </source>
</evidence>
<evidence type="ECO:0000313" key="3">
    <source>
        <dbReference type="Proteomes" id="UP000004946"/>
    </source>
</evidence>
<dbReference type="HOGENOM" id="CLU_623915_0_0_11"/>
<gene>
    <name evidence="2" type="ORF">HMPREF0620_1020</name>
</gene>
<dbReference type="EMBL" id="AEON01000001">
    <property type="protein sequence ID" value="EFT84015.1"/>
    <property type="molecule type" value="Genomic_DNA"/>
</dbReference>
<evidence type="ECO:0000313" key="2">
    <source>
        <dbReference type="EMBL" id="EFT84015.1"/>
    </source>
</evidence>